<keyword evidence="4" id="KW-0272">Extracellular matrix</keyword>
<dbReference type="PROSITE" id="PS51448">
    <property type="entry name" value="P_TREFOIL_2"/>
    <property type="match status" value="1"/>
</dbReference>
<evidence type="ECO:0000259" key="19">
    <source>
        <dbReference type="PROSITE" id="PS51034"/>
    </source>
</evidence>
<dbReference type="Pfam" id="PF00100">
    <property type="entry name" value="Zona_pellucida"/>
    <property type="match status" value="1"/>
</dbReference>
<keyword evidence="22" id="KW-1185">Reference proteome</keyword>
<name>A0ABR0Y5D6_HUSHU</name>
<dbReference type="InterPro" id="IPR001507">
    <property type="entry name" value="ZP_dom"/>
</dbReference>
<evidence type="ECO:0000256" key="11">
    <source>
        <dbReference type="ARBA" id="ARBA00023279"/>
    </source>
</evidence>
<protein>
    <recommendedName>
        <fullName evidence="14">Zona pellucida sperm-binding protein 4</fullName>
    </recommendedName>
    <alternativeName>
        <fullName evidence="16">Zona pellucida glycoprotein 4</fullName>
    </alternativeName>
    <alternativeName>
        <fullName evidence="15">Zona pellucida protein B</fullName>
    </alternativeName>
</protein>
<dbReference type="SUPFAM" id="SSF57492">
    <property type="entry name" value="Trefoil"/>
    <property type="match status" value="1"/>
</dbReference>
<dbReference type="InterPro" id="IPR055356">
    <property type="entry name" value="ZP-N"/>
</dbReference>
<feature type="domain" description="P-type" evidence="20">
    <location>
        <begin position="215"/>
        <end position="257"/>
    </location>
</feature>
<evidence type="ECO:0000256" key="16">
    <source>
        <dbReference type="ARBA" id="ARBA00042573"/>
    </source>
</evidence>
<dbReference type="EMBL" id="JAHFZB010000047">
    <property type="protein sequence ID" value="KAK6467857.1"/>
    <property type="molecule type" value="Genomic_DNA"/>
</dbReference>
<evidence type="ECO:0000256" key="4">
    <source>
        <dbReference type="ARBA" id="ARBA00022530"/>
    </source>
</evidence>
<dbReference type="Pfam" id="PF00088">
    <property type="entry name" value="Trefoil"/>
    <property type="match status" value="1"/>
</dbReference>
<keyword evidence="9 17" id="KW-1015">Disulfide bond</keyword>
<keyword evidence="7 18" id="KW-1133">Transmembrane helix</keyword>
<evidence type="ECO:0000256" key="17">
    <source>
        <dbReference type="PROSITE-ProRule" id="PRU00779"/>
    </source>
</evidence>
<evidence type="ECO:0000256" key="2">
    <source>
        <dbReference type="ARBA" id="ARBA00022475"/>
    </source>
</evidence>
<evidence type="ECO:0000259" key="20">
    <source>
        <dbReference type="PROSITE" id="PS51448"/>
    </source>
</evidence>
<evidence type="ECO:0000313" key="22">
    <source>
        <dbReference type="Proteomes" id="UP001369086"/>
    </source>
</evidence>
<accession>A0ABR0Y5D6</accession>
<dbReference type="Gene3D" id="2.60.40.3210">
    <property type="entry name" value="Zona pellucida, ZP-N domain"/>
    <property type="match status" value="1"/>
</dbReference>
<dbReference type="PROSITE" id="PS51034">
    <property type="entry name" value="ZP_2"/>
    <property type="match status" value="1"/>
</dbReference>
<evidence type="ECO:0000256" key="18">
    <source>
        <dbReference type="SAM" id="Phobius"/>
    </source>
</evidence>
<dbReference type="InterPro" id="IPR042235">
    <property type="entry name" value="ZP-C_dom"/>
</dbReference>
<keyword evidence="8 18" id="KW-0472">Membrane</keyword>
<gene>
    <name evidence="21" type="ORF">HHUSO_G34563</name>
</gene>
<feature type="disulfide bond" evidence="17">
    <location>
        <begin position="217"/>
        <end position="243"/>
    </location>
</feature>
<dbReference type="Gene3D" id="4.10.110.10">
    <property type="entry name" value="Spasmolytic Protein, domain 1"/>
    <property type="match status" value="1"/>
</dbReference>
<organism evidence="21 22">
    <name type="scientific">Huso huso</name>
    <name type="common">Beluga</name>
    <name type="synonym">Acipenser huso</name>
    <dbReference type="NCBI Taxonomy" id="61971"/>
    <lineage>
        <taxon>Eukaryota</taxon>
        <taxon>Metazoa</taxon>
        <taxon>Chordata</taxon>
        <taxon>Craniata</taxon>
        <taxon>Vertebrata</taxon>
        <taxon>Euteleostomi</taxon>
        <taxon>Actinopterygii</taxon>
        <taxon>Chondrostei</taxon>
        <taxon>Acipenseriformes</taxon>
        <taxon>Acipenseridae</taxon>
        <taxon>Huso</taxon>
    </lineage>
</organism>
<evidence type="ECO:0000256" key="7">
    <source>
        <dbReference type="ARBA" id="ARBA00022989"/>
    </source>
</evidence>
<keyword evidence="11" id="KW-0278">Fertilization</keyword>
<dbReference type="InterPro" id="IPR044913">
    <property type="entry name" value="P_trefoil_dom_sf"/>
</dbReference>
<reference evidence="21 22" key="1">
    <citation type="submission" date="2021-05" db="EMBL/GenBank/DDBJ databases">
        <authorList>
            <person name="Zahm M."/>
            <person name="Klopp C."/>
            <person name="Cabau C."/>
            <person name="Kuhl H."/>
            <person name="Suciu R."/>
            <person name="Ciorpac M."/>
            <person name="Holostenco D."/>
            <person name="Gessner J."/>
            <person name="Wuertz S."/>
            <person name="Hohne C."/>
            <person name="Stock M."/>
            <person name="Gislard M."/>
            <person name="Lluch J."/>
            <person name="Milhes M."/>
            <person name="Lampietro C."/>
            <person name="Lopez Roques C."/>
            <person name="Donnadieu C."/>
            <person name="Du K."/>
            <person name="Schartl M."/>
            <person name="Guiguen Y."/>
        </authorList>
    </citation>
    <scope>NUCLEOTIDE SEQUENCE [LARGE SCALE GENOMIC DNA]</scope>
    <source>
        <strain evidence="21">Hh-F2</strain>
        <tissue evidence="21">Blood</tissue>
    </source>
</reference>
<comment type="caution">
    <text evidence="21">The sequence shown here is derived from an EMBL/GenBank/DDBJ whole genome shotgun (WGS) entry which is preliminary data.</text>
</comment>
<keyword evidence="5" id="KW-0165">Cleavage on pair of basic residues</keyword>
<keyword evidence="6 18" id="KW-0812">Transmembrane</keyword>
<dbReference type="InterPro" id="IPR000519">
    <property type="entry name" value="P_trefoil_dom"/>
</dbReference>
<dbReference type="Proteomes" id="UP001369086">
    <property type="component" value="Unassembled WGS sequence"/>
</dbReference>
<dbReference type="InterPro" id="IPR055355">
    <property type="entry name" value="ZP-C"/>
</dbReference>
<keyword evidence="10" id="KW-0325">Glycoprotein</keyword>
<comment type="function">
    <text evidence="13">Component of the zona pellucida, an extracellular matrix surrounding oocytes which mediates sperm binding, induction of the acrosome reaction and prevents post-fertilization polyspermy. The zona pellucida is composed of 3 to 4 glycoproteins, ZP1, ZP2, ZP3, and ZP4. ZP4 may act as a sperm receptor.</text>
</comment>
<evidence type="ECO:0000256" key="3">
    <source>
        <dbReference type="ARBA" id="ARBA00022525"/>
    </source>
</evidence>
<evidence type="ECO:0000256" key="1">
    <source>
        <dbReference type="ARBA" id="ARBA00004251"/>
    </source>
</evidence>
<evidence type="ECO:0000256" key="13">
    <source>
        <dbReference type="ARBA" id="ARBA00037545"/>
    </source>
</evidence>
<evidence type="ECO:0000256" key="6">
    <source>
        <dbReference type="ARBA" id="ARBA00022692"/>
    </source>
</evidence>
<sequence length="609" mass="66595">MDFRNYRKTAVKPRLGGASLAAFWCLCFSLLHVLSAGAWKHQYKLSPFGAQRVFGQPKWSGFGIGRLARPRGFSEPRAVVPQLVTTRTTTPPAPRVAQFDTEDAAGPVAVNLVCSPVGMEVSFPSQWGPDSVSIQTTAGNNVSFEMVQDRPSSCRYRRRTQGRTMTYTFPYESCDVTQLNRVATALLQFSPPSAESFAHQINCNLDTQVVVAGETHCQLPSSERLACGDPEISPLDCRSEGCCYDAQDPQTPCYYGASTCTKFGQFVVVVSKNSTKPSLDLDSVSLPSSTGSQCKPVATTEDLLVFKFSVKDCGTKTTSDDDFLFYETVISASRVVLDGPRGKVTRDSKYKLTLQCRFGCVGAISMNSSVLTVPPPFPAANQGLLRVELRIAKVPEFGSYYSPEEHPVVKALRSPVYAEVRVLGREDPAIALALDDCWATPTKDPSNPVFWSLIKRGCPDSGNAGYLVWEREVQPSEDEPLPSLLRRFEVQTFVFLDEQGESPLSQELYLHCSAHLCQPSDTDTCQSSCNTRRRVRSVSGETPSEVTVSSGPLVFVESETESGSSHYCVSPPTRFVIGSSVMLVSVVMATVAVGLFLAPRRMNLRTAAF</sequence>
<dbReference type="Pfam" id="PF23344">
    <property type="entry name" value="ZP-N"/>
    <property type="match status" value="1"/>
</dbReference>
<comment type="caution">
    <text evidence="17">Lacks conserved residue(s) required for the propagation of feature annotation.</text>
</comment>
<feature type="transmembrane region" description="Helical" evidence="18">
    <location>
        <begin position="575"/>
        <end position="598"/>
    </location>
</feature>
<evidence type="ECO:0000256" key="10">
    <source>
        <dbReference type="ARBA" id="ARBA00023180"/>
    </source>
</evidence>
<feature type="disulfide bond" evidence="17">
    <location>
        <begin position="227"/>
        <end position="242"/>
    </location>
</feature>
<evidence type="ECO:0000256" key="12">
    <source>
        <dbReference type="ARBA" id="ARBA00024183"/>
    </source>
</evidence>
<evidence type="ECO:0000313" key="21">
    <source>
        <dbReference type="EMBL" id="KAK6467857.1"/>
    </source>
</evidence>
<evidence type="ECO:0000256" key="9">
    <source>
        <dbReference type="ARBA" id="ARBA00023157"/>
    </source>
</evidence>
<dbReference type="Gene3D" id="2.60.40.4100">
    <property type="entry name" value="Zona pellucida, ZP-C domain"/>
    <property type="match status" value="1"/>
</dbReference>
<evidence type="ECO:0000256" key="5">
    <source>
        <dbReference type="ARBA" id="ARBA00022685"/>
    </source>
</evidence>
<dbReference type="InterPro" id="IPR051148">
    <property type="entry name" value="Zona_Pellucida_Domain_gp"/>
</dbReference>
<evidence type="ECO:0000256" key="8">
    <source>
        <dbReference type="ARBA" id="ARBA00023136"/>
    </source>
</evidence>
<proteinExistence type="predicted"/>
<dbReference type="SMART" id="SM00241">
    <property type="entry name" value="ZP"/>
    <property type="match status" value="1"/>
</dbReference>
<dbReference type="PANTHER" id="PTHR23343">
    <property type="entry name" value="ZONA PELLUCIDA SPERM-BINDING PROTEIN"/>
    <property type="match status" value="1"/>
</dbReference>
<evidence type="ECO:0000256" key="15">
    <source>
        <dbReference type="ARBA" id="ARBA00042273"/>
    </source>
</evidence>
<comment type="subcellular location">
    <subcellularLocation>
        <location evidence="1">Cell membrane</location>
        <topology evidence="1">Single-pass type I membrane protein</topology>
    </subcellularLocation>
    <subcellularLocation>
        <location evidence="12">Zona pellucida</location>
    </subcellularLocation>
</comment>
<evidence type="ECO:0000256" key="14">
    <source>
        <dbReference type="ARBA" id="ARBA00040238"/>
    </source>
</evidence>
<dbReference type="CDD" id="cd00111">
    <property type="entry name" value="Trefoil"/>
    <property type="match status" value="1"/>
</dbReference>
<feature type="domain" description="ZP" evidence="19">
    <location>
        <begin position="259"/>
        <end position="532"/>
    </location>
</feature>
<dbReference type="PANTHER" id="PTHR23343:SF31">
    <property type="entry name" value="ZONA PELLUCIDA SPERM-BINDING PROTEIN 4"/>
    <property type="match status" value="1"/>
</dbReference>
<dbReference type="SMART" id="SM00018">
    <property type="entry name" value="PD"/>
    <property type="match status" value="1"/>
</dbReference>
<keyword evidence="2" id="KW-1003">Cell membrane</keyword>
<keyword evidence="3" id="KW-0964">Secreted</keyword>